<dbReference type="AlphaFoldDB" id="A0A4R4E7M0"/>
<reference evidence="1 2" key="1">
    <citation type="submission" date="2019-03" db="EMBL/GenBank/DDBJ databases">
        <authorList>
            <person name="Kim M.K.M."/>
        </authorList>
    </citation>
    <scope>NUCLEOTIDE SEQUENCE [LARGE SCALE GENOMIC DNA]</scope>
    <source>
        <strain evidence="1 2">18JY21-1</strain>
    </source>
</reference>
<organism evidence="1 2">
    <name type="scientific">Paenibacillus albiflavus</name>
    <dbReference type="NCBI Taxonomy" id="2545760"/>
    <lineage>
        <taxon>Bacteria</taxon>
        <taxon>Bacillati</taxon>
        <taxon>Bacillota</taxon>
        <taxon>Bacilli</taxon>
        <taxon>Bacillales</taxon>
        <taxon>Paenibacillaceae</taxon>
        <taxon>Paenibacillus</taxon>
    </lineage>
</organism>
<gene>
    <name evidence="1" type="ORF">E0485_18375</name>
</gene>
<name>A0A4R4E7M0_9BACL</name>
<evidence type="ECO:0000313" key="2">
    <source>
        <dbReference type="Proteomes" id="UP000295418"/>
    </source>
</evidence>
<proteinExistence type="predicted"/>
<dbReference type="Proteomes" id="UP000295418">
    <property type="component" value="Unassembled WGS sequence"/>
</dbReference>
<sequence length="113" mass="12784">MLVSSSVAVERRVMMQGVVGGGGKLIQFDEPLNDFMLEQNSPNLDVRVDPNDIVKLMPEDSTDFKVMIRTSQNAKLGDYRITLQLIDLGNSANAFKNYMDLKEVEYLVRIVSW</sequence>
<accession>A0A4R4E7M0</accession>
<evidence type="ECO:0000313" key="1">
    <source>
        <dbReference type="EMBL" id="TCZ75117.1"/>
    </source>
</evidence>
<protein>
    <submittedName>
        <fullName evidence="1">Uncharacterized protein</fullName>
    </submittedName>
</protein>
<dbReference type="RefSeq" id="WP_132419528.1">
    <property type="nucleotide sequence ID" value="NZ_SKFG01000022.1"/>
</dbReference>
<comment type="caution">
    <text evidence="1">The sequence shown here is derived from an EMBL/GenBank/DDBJ whole genome shotgun (WGS) entry which is preliminary data.</text>
</comment>
<dbReference type="EMBL" id="SKFG01000022">
    <property type="protein sequence ID" value="TCZ75117.1"/>
    <property type="molecule type" value="Genomic_DNA"/>
</dbReference>
<keyword evidence="2" id="KW-1185">Reference proteome</keyword>